<evidence type="ECO:0000313" key="4">
    <source>
        <dbReference type="Proteomes" id="UP001225034"/>
    </source>
</evidence>
<feature type="domain" description="Putative zinc-finger" evidence="2">
    <location>
        <begin position="5"/>
        <end position="37"/>
    </location>
</feature>
<sequence>MSCESHVQGLIHKYLDGDASEVEKNELYLHAETCEECDLHLRELKKVIAFTQSASHIEAPANFTNQVMAKLPPKKQSFKWKNQLSKHPILVAAAIFFLLMSASFFTSWSGDADKVTVSGSGNIQINKETGVVTIPAGETIESDLVVRNGQLVVEGNVEGDVLLVNSKPYYASTGEVAGEIEEVNQALEWVWYNTKHFFSEVVSVFDSDNE</sequence>
<proteinExistence type="predicted"/>
<dbReference type="EMBL" id="JAUSUA010000003">
    <property type="protein sequence ID" value="MDQ0207470.1"/>
    <property type="molecule type" value="Genomic_DNA"/>
</dbReference>
<keyword evidence="4" id="KW-1185">Reference proteome</keyword>
<feature type="transmembrane region" description="Helical" evidence="1">
    <location>
        <begin position="89"/>
        <end position="108"/>
    </location>
</feature>
<gene>
    <name evidence="3" type="ORF">J2S05_002271</name>
</gene>
<dbReference type="InterPro" id="IPR027383">
    <property type="entry name" value="Znf_put"/>
</dbReference>
<reference evidence="3 4" key="1">
    <citation type="submission" date="2023-07" db="EMBL/GenBank/DDBJ databases">
        <title>Genomic Encyclopedia of Type Strains, Phase IV (KMG-IV): sequencing the most valuable type-strain genomes for metagenomic binning, comparative biology and taxonomic classification.</title>
        <authorList>
            <person name="Goeker M."/>
        </authorList>
    </citation>
    <scope>NUCLEOTIDE SEQUENCE [LARGE SCALE GENOMIC DNA]</scope>
    <source>
        <strain evidence="3 4">DSM 19154</strain>
    </source>
</reference>
<dbReference type="Pfam" id="PF13490">
    <property type="entry name" value="zf-HC2"/>
    <property type="match status" value="1"/>
</dbReference>
<name>A0ABT9YHY5_9BACI</name>
<accession>A0ABT9YHY5</accession>
<evidence type="ECO:0000256" key="1">
    <source>
        <dbReference type="SAM" id="Phobius"/>
    </source>
</evidence>
<comment type="caution">
    <text evidence="3">The sequence shown here is derived from an EMBL/GenBank/DDBJ whole genome shotgun (WGS) entry which is preliminary data.</text>
</comment>
<evidence type="ECO:0000259" key="2">
    <source>
        <dbReference type="Pfam" id="PF13490"/>
    </source>
</evidence>
<protein>
    <submittedName>
        <fullName evidence="3">Anti-sigma factor RsiW</fullName>
    </submittedName>
</protein>
<keyword evidence="1" id="KW-0812">Transmembrane</keyword>
<keyword evidence="1" id="KW-1133">Transmembrane helix</keyword>
<evidence type="ECO:0000313" key="3">
    <source>
        <dbReference type="EMBL" id="MDQ0207470.1"/>
    </source>
</evidence>
<keyword evidence="1" id="KW-0472">Membrane</keyword>
<organism evidence="3 4">
    <name type="scientific">Alkalicoccobacillus murimartini</name>
    <dbReference type="NCBI Taxonomy" id="171685"/>
    <lineage>
        <taxon>Bacteria</taxon>
        <taxon>Bacillati</taxon>
        <taxon>Bacillota</taxon>
        <taxon>Bacilli</taxon>
        <taxon>Bacillales</taxon>
        <taxon>Bacillaceae</taxon>
        <taxon>Alkalicoccobacillus</taxon>
    </lineage>
</organism>
<dbReference type="Proteomes" id="UP001225034">
    <property type="component" value="Unassembled WGS sequence"/>
</dbReference>
<dbReference type="RefSeq" id="WP_306982809.1">
    <property type="nucleotide sequence ID" value="NZ_JAUSUA010000003.1"/>
</dbReference>